<evidence type="ECO:0000313" key="4">
    <source>
        <dbReference type="Proteomes" id="UP000785783"/>
    </source>
</evidence>
<organism evidence="3 4">
    <name type="scientific">PS1 clade bacterium</name>
    <dbReference type="NCBI Taxonomy" id="2175152"/>
    <lineage>
        <taxon>Bacteria</taxon>
        <taxon>Pseudomonadati</taxon>
        <taxon>Pseudomonadota</taxon>
        <taxon>Alphaproteobacteria</taxon>
        <taxon>PS1 clade</taxon>
    </lineage>
</organism>
<keyword evidence="1" id="KW-0732">Signal</keyword>
<feature type="signal peptide" evidence="1">
    <location>
        <begin position="1"/>
        <end position="24"/>
    </location>
</feature>
<proteinExistence type="predicted"/>
<sequence length="274" mass="31526">MSFNFKLTHLSLAAALLLPMAAWAERPGLPGPDQPEARGKAIAEITDATNLGFGDTTSEMEMILTNANGDVSERRLRFNTLENKDVTDGDWSMMIFDEPADVAGTAMLTYAHILDPDEQWMYLPALKRVKRISSVNKSGPFMGSEFAFEDFSSQEVGKYSYKWLRDEPCGELTCHVVERRPLYQYSGYTRTVAWTDSTDYQSRKVVYYDRKDALLKTLTFGDYQLYLDKYWRAHELFMENHVTKKTTTLRWEDYAFQTGLTAEDFTQNSLKRAR</sequence>
<evidence type="ECO:0000256" key="1">
    <source>
        <dbReference type="SAM" id="SignalP"/>
    </source>
</evidence>
<protein>
    <submittedName>
        <fullName evidence="3">Outer membrane lipoprotein-sorting protein</fullName>
    </submittedName>
</protein>
<dbReference type="Pfam" id="PF17131">
    <property type="entry name" value="LolA_like"/>
    <property type="match status" value="1"/>
</dbReference>
<evidence type="ECO:0000259" key="2">
    <source>
        <dbReference type="Pfam" id="PF17131"/>
    </source>
</evidence>
<dbReference type="CDD" id="cd16329">
    <property type="entry name" value="LolA_like"/>
    <property type="match status" value="1"/>
</dbReference>
<comment type="caution">
    <text evidence="3">The sequence shown here is derived from an EMBL/GenBank/DDBJ whole genome shotgun (WGS) entry which is preliminary data.</text>
</comment>
<dbReference type="InterPro" id="IPR033399">
    <property type="entry name" value="TP_0789-like"/>
</dbReference>
<feature type="domain" description="Uncharacterized protein TP-0789" evidence="2">
    <location>
        <begin position="90"/>
        <end position="272"/>
    </location>
</feature>
<feature type="chain" id="PRO_5037897115" evidence="1">
    <location>
        <begin position="25"/>
        <end position="274"/>
    </location>
</feature>
<dbReference type="Proteomes" id="UP000785783">
    <property type="component" value="Unassembled WGS sequence"/>
</dbReference>
<dbReference type="Gene3D" id="2.50.20.10">
    <property type="entry name" value="Lipoprotein localisation LolA/LolB/LppX"/>
    <property type="match status" value="1"/>
</dbReference>
<dbReference type="EMBL" id="JADHOK010000014">
    <property type="protein sequence ID" value="MBL6761467.1"/>
    <property type="molecule type" value="Genomic_DNA"/>
</dbReference>
<dbReference type="AlphaFoldDB" id="A0A937HH99"/>
<keyword evidence="3" id="KW-0449">Lipoprotein</keyword>
<evidence type="ECO:0000313" key="3">
    <source>
        <dbReference type="EMBL" id="MBL6761467.1"/>
    </source>
</evidence>
<reference evidence="3" key="1">
    <citation type="submission" date="2020-10" db="EMBL/GenBank/DDBJ databases">
        <title>Microbiome of the Black Sea water column analyzed by genome centric metagenomics.</title>
        <authorList>
            <person name="Cabello-Yeves P.J."/>
            <person name="Callieri C."/>
            <person name="Picazo A."/>
            <person name="Mehrshad M."/>
            <person name="Haro-Moreno J.M."/>
            <person name="Roda-Garcia J."/>
            <person name="Dzembekova N."/>
            <person name="Slabakova V."/>
            <person name="Slabakova N."/>
            <person name="Moncheva S."/>
            <person name="Rodriguez-Valera F."/>
        </authorList>
    </citation>
    <scope>NUCLEOTIDE SEQUENCE</scope>
    <source>
        <strain evidence="3">BS307-5m-G5</strain>
    </source>
</reference>
<gene>
    <name evidence="3" type="ORF">ISQ19_02095</name>
</gene>
<accession>A0A937HH99</accession>
<name>A0A937HH99_9PROT</name>